<dbReference type="RefSeq" id="WP_169226294.1">
    <property type="nucleotide sequence ID" value="NZ_JABBGC010000002.1"/>
</dbReference>
<protein>
    <recommendedName>
        <fullName evidence="3">Aromatic ring-opening dioxygenase LigA</fullName>
    </recommendedName>
</protein>
<organism evidence="1 2">
    <name type="scientific">Chitinophaga fulva</name>
    <dbReference type="NCBI Taxonomy" id="2728842"/>
    <lineage>
        <taxon>Bacteria</taxon>
        <taxon>Pseudomonadati</taxon>
        <taxon>Bacteroidota</taxon>
        <taxon>Chitinophagia</taxon>
        <taxon>Chitinophagales</taxon>
        <taxon>Chitinophagaceae</taxon>
        <taxon>Chitinophaga</taxon>
    </lineage>
</organism>
<keyword evidence="2" id="KW-1185">Reference proteome</keyword>
<sequence>MADIKLNLINRSNDRNNSSIVIFQRNEATSFNELAVAWQVVKNLGQGWSHPFAYPMGMAVAASDSWGNYSPLKPAENGQQFQVVRDPSGDILKYTGQATSQNEVEVLNALDQGAVNANVYRDGKLLATKTAIAPGQKATFQFRPTIWIGVVSQVEEGQLINSAILQQINTELSLFGIASADIVMTGGGPGASSTPFEFTLQNILYA</sequence>
<evidence type="ECO:0000313" key="2">
    <source>
        <dbReference type="Proteomes" id="UP000583266"/>
    </source>
</evidence>
<comment type="caution">
    <text evidence="1">The sequence shown here is derived from an EMBL/GenBank/DDBJ whole genome shotgun (WGS) entry which is preliminary data.</text>
</comment>
<dbReference type="AlphaFoldDB" id="A0A848GQ78"/>
<dbReference type="Proteomes" id="UP000583266">
    <property type="component" value="Unassembled WGS sequence"/>
</dbReference>
<accession>A0A848GQ78</accession>
<reference evidence="1 2" key="1">
    <citation type="submission" date="2020-04" db="EMBL/GenBank/DDBJ databases">
        <title>Chitinophaga sp. G-6-1-13 sp. nov., isolated from soil.</title>
        <authorList>
            <person name="Dahal R.H."/>
            <person name="Chaudhary D.K."/>
        </authorList>
    </citation>
    <scope>NUCLEOTIDE SEQUENCE [LARGE SCALE GENOMIC DNA]</scope>
    <source>
        <strain evidence="1 2">G-6-1-13</strain>
    </source>
</reference>
<name>A0A848GQ78_9BACT</name>
<evidence type="ECO:0000313" key="1">
    <source>
        <dbReference type="EMBL" id="NML39192.1"/>
    </source>
</evidence>
<proteinExistence type="predicted"/>
<evidence type="ECO:0008006" key="3">
    <source>
        <dbReference type="Google" id="ProtNLM"/>
    </source>
</evidence>
<gene>
    <name evidence="1" type="ORF">HHL17_18475</name>
</gene>
<dbReference type="EMBL" id="JABBGC010000002">
    <property type="protein sequence ID" value="NML39192.1"/>
    <property type="molecule type" value="Genomic_DNA"/>
</dbReference>